<dbReference type="InterPro" id="IPR022025">
    <property type="entry name" value="Amidoligase_2"/>
</dbReference>
<organism evidence="1 2">
    <name type="scientific">Phaeobacter inhibens</name>
    <dbReference type="NCBI Taxonomy" id="221822"/>
    <lineage>
        <taxon>Bacteria</taxon>
        <taxon>Pseudomonadati</taxon>
        <taxon>Pseudomonadota</taxon>
        <taxon>Alphaproteobacteria</taxon>
        <taxon>Rhodobacterales</taxon>
        <taxon>Roseobacteraceae</taxon>
        <taxon>Phaeobacter</taxon>
    </lineage>
</organism>
<accession>A0A2I7KCG8</accession>
<evidence type="ECO:0000313" key="2">
    <source>
        <dbReference type="Proteomes" id="UP000236447"/>
    </source>
</evidence>
<keyword evidence="1" id="KW-0436">Ligase</keyword>
<proteinExistence type="predicted"/>
<dbReference type="Pfam" id="PF12224">
    <property type="entry name" value="Amidoligase_2"/>
    <property type="match status" value="1"/>
</dbReference>
<dbReference type="EMBL" id="CP010725">
    <property type="protein sequence ID" value="AUR00221.1"/>
    <property type="molecule type" value="Genomic_DNA"/>
</dbReference>
<protein>
    <submittedName>
        <fullName evidence="1">Amidoligase enzyme</fullName>
    </submittedName>
</protein>
<gene>
    <name evidence="1" type="ORF">PhaeoP88_02878</name>
</gene>
<dbReference type="Proteomes" id="UP000236447">
    <property type="component" value="Chromosome"/>
</dbReference>
<reference evidence="1 2" key="1">
    <citation type="journal article" date="2017" name="Front. Microbiol.">
        <title>Phaeobacter piscinae sp. nov., a species of the Roseobacter group and potential aquaculture probiont.</title>
        <authorList>
            <person name="Sonnenschein E.C."/>
            <person name="Phippen C.B.W."/>
            <person name="Nielsen K.F."/>
            <person name="Mateiu R.V."/>
            <person name="Melchiorsen J."/>
            <person name="Gram L."/>
            <person name="Overmann J."/>
            <person name="Freese H.M."/>
        </authorList>
    </citation>
    <scope>NUCLEOTIDE SEQUENCE [LARGE SCALE GENOMIC DNA]</scope>
    <source>
        <strain evidence="1 2">P88</strain>
    </source>
</reference>
<dbReference type="GO" id="GO:0016874">
    <property type="term" value="F:ligase activity"/>
    <property type="evidence" value="ECO:0007669"/>
    <property type="project" value="UniProtKB-KW"/>
</dbReference>
<evidence type="ECO:0000313" key="1">
    <source>
        <dbReference type="EMBL" id="AUR00221.1"/>
    </source>
</evidence>
<dbReference type="AlphaFoldDB" id="A0A2I7KCG8"/>
<name>A0A2I7KCG8_9RHOB</name>
<reference evidence="1 2" key="2">
    <citation type="journal article" date="2017" name="Genome Biol. Evol.">
        <title>Trajectories and Drivers of Genome Evolution in Surface-Associated Marine Phaeobacter.</title>
        <authorList>
            <person name="Freese H.M."/>
            <person name="Sikorski J."/>
            <person name="Bunk B."/>
            <person name="Scheuner C."/>
            <person name="Meier-Kolthoff J.P."/>
            <person name="Sproer C."/>
            <person name="Gram L."/>
            <person name="Overmann J."/>
        </authorList>
    </citation>
    <scope>NUCLEOTIDE SEQUENCE [LARGE SCALE GENOMIC DNA]</scope>
    <source>
        <strain evidence="1 2">P88</strain>
    </source>
</reference>
<sequence>MLESDLSTEAGFASPLDGRLAERADARGAVKSLPQMSGARTPADNRKVGVEIEFGGLSAAEAHDIVQRELGGDIHAQDDIDGPKPHVKNTRLGDVEVYLDSRYRTEVHGLGKALFSLAEPLIPVEIVTPPLPQSQLPQLDRLCSKLAAAGATGTQDGMLNGFGVHLNVEVADMTADHIVPVLTAFALLEPVLRRSPGIDVSRRLQPFIAPYPAALIDALCEHPPQTMEALCDLYLDHAADRNHALDLLPLLADYAPDRVREALGEDDKTAARPAYHYRLPDCRLGQPGWSISQEWNRWAELEQIARDTRLDQLIKAWQGRPRSEQLLNREWAKHAAEVLNTAARGDAA</sequence>